<dbReference type="EMBL" id="KN831796">
    <property type="protein sequence ID" value="KIM37544.1"/>
    <property type="molecule type" value="Genomic_DNA"/>
</dbReference>
<sequence>MCTRSQLSSTVPKFRILLRSPPSFSRTKTSQSPRVGGGRIVFDHEFCRIDTGAVSMID</sequence>
<accession>A0A0C3BZS5</accession>
<name>A0A0C3BZS5_HEBCY</name>
<evidence type="ECO:0000313" key="1">
    <source>
        <dbReference type="EMBL" id="KIM37544.1"/>
    </source>
</evidence>
<reference evidence="1 2" key="1">
    <citation type="submission" date="2014-04" db="EMBL/GenBank/DDBJ databases">
        <authorList>
            <consortium name="DOE Joint Genome Institute"/>
            <person name="Kuo A."/>
            <person name="Gay G."/>
            <person name="Dore J."/>
            <person name="Kohler A."/>
            <person name="Nagy L.G."/>
            <person name="Floudas D."/>
            <person name="Copeland A."/>
            <person name="Barry K.W."/>
            <person name="Cichocki N."/>
            <person name="Veneault-Fourrey C."/>
            <person name="LaButti K."/>
            <person name="Lindquist E.A."/>
            <person name="Lipzen A."/>
            <person name="Lundell T."/>
            <person name="Morin E."/>
            <person name="Murat C."/>
            <person name="Sun H."/>
            <person name="Tunlid A."/>
            <person name="Henrissat B."/>
            <person name="Grigoriev I.V."/>
            <person name="Hibbett D.S."/>
            <person name="Martin F."/>
            <person name="Nordberg H.P."/>
            <person name="Cantor M.N."/>
            <person name="Hua S.X."/>
        </authorList>
    </citation>
    <scope>NUCLEOTIDE SEQUENCE [LARGE SCALE GENOMIC DNA]</scope>
    <source>
        <strain evidence="2">h7</strain>
    </source>
</reference>
<proteinExistence type="predicted"/>
<protein>
    <submittedName>
        <fullName evidence="1">Uncharacterized protein</fullName>
    </submittedName>
</protein>
<dbReference type="HOGENOM" id="CLU_2979332_0_0_1"/>
<dbReference type="Proteomes" id="UP000053424">
    <property type="component" value="Unassembled WGS sequence"/>
</dbReference>
<reference evidence="2" key="2">
    <citation type="submission" date="2015-01" db="EMBL/GenBank/DDBJ databases">
        <title>Evolutionary Origins and Diversification of the Mycorrhizal Mutualists.</title>
        <authorList>
            <consortium name="DOE Joint Genome Institute"/>
            <consortium name="Mycorrhizal Genomics Consortium"/>
            <person name="Kohler A."/>
            <person name="Kuo A."/>
            <person name="Nagy L.G."/>
            <person name="Floudas D."/>
            <person name="Copeland A."/>
            <person name="Barry K.W."/>
            <person name="Cichocki N."/>
            <person name="Veneault-Fourrey C."/>
            <person name="LaButti K."/>
            <person name="Lindquist E.A."/>
            <person name="Lipzen A."/>
            <person name="Lundell T."/>
            <person name="Morin E."/>
            <person name="Murat C."/>
            <person name="Riley R."/>
            <person name="Ohm R."/>
            <person name="Sun H."/>
            <person name="Tunlid A."/>
            <person name="Henrissat B."/>
            <person name="Grigoriev I.V."/>
            <person name="Hibbett D.S."/>
            <person name="Martin F."/>
        </authorList>
    </citation>
    <scope>NUCLEOTIDE SEQUENCE [LARGE SCALE GENOMIC DNA]</scope>
    <source>
        <strain evidence="2">h7</strain>
    </source>
</reference>
<dbReference type="AlphaFoldDB" id="A0A0C3BZS5"/>
<gene>
    <name evidence="1" type="ORF">M413DRAFT_448357</name>
</gene>
<evidence type="ECO:0000313" key="2">
    <source>
        <dbReference type="Proteomes" id="UP000053424"/>
    </source>
</evidence>
<keyword evidence="2" id="KW-1185">Reference proteome</keyword>
<organism evidence="1 2">
    <name type="scientific">Hebeloma cylindrosporum</name>
    <dbReference type="NCBI Taxonomy" id="76867"/>
    <lineage>
        <taxon>Eukaryota</taxon>
        <taxon>Fungi</taxon>
        <taxon>Dikarya</taxon>
        <taxon>Basidiomycota</taxon>
        <taxon>Agaricomycotina</taxon>
        <taxon>Agaricomycetes</taxon>
        <taxon>Agaricomycetidae</taxon>
        <taxon>Agaricales</taxon>
        <taxon>Agaricineae</taxon>
        <taxon>Hymenogastraceae</taxon>
        <taxon>Hebeloma</taxon>
    </lineage>
</organism>